<dbReference type="NCBIfam" id="TIGR01497">
    <property type="entry name" value="kdpB"/>
    <property type="match status" value="1"/>
</dbReference>
<dbReference type="GO" id="GO:0000287">
    <property type="term" value="F:magnesium ion binding"/>
    <property type="evidence" value="ECO:0007669"/>
    <property type="project" value="UniProtKB-UniRule"/>
</dbReference>
<feature type="binding site" evidence="16">
    <location>
        <position position="515"/>
    </location>
    <ligand>
        <name>Mg(2+)</name>
        <dbReference type="ChEBI" id="CHEBI:18420"/>
    </ligand>
</feature>
<evidence type="ECO:0000256" key="9">
    <source>
        <dbReference type="ARBA" id="ARBA00022840"/>
    </source>
</evidence>
<keyword evidence="9 16" id="KW-0067">ATP-binding</keyword>
<proteinExistence type="inferred from homology"/>
<dbReference type="InterPro" id="IPR059000">
    <property type="entry name" value="ATPase_P-type_domA"/>
</dbReference>
<keyword evidence="6 16" id="KW-0812">Transmembrane</keyword>
<evidence type="ECO:0000256" key="6">
    <source>
        <dbReference type="ARBA" id="ARBA00022692"/>
    </source>
</evidence>
<evidence type="ECO:0000256" key="1">
    <source>
        <dbReference type="ARBA" id="ARBA00004370"/>
    </source>
</evidence>
<dbReference type="FunFam" id="2.70.150.10:FF:000033">
    <property type="entry name" value="Potassium-transporting ATPase ATP-binding subunit"/>
    <property type="match status" value="1"/>
</dbReference>
<dbReference type="NCBIfam" id="TIGR01494">
    <property type="entry name" value="ATPase_P-type"/>
    <property type="match status" value="2"/>
</dbReference>
<evidence type="ECO:0000256" key="8">
    <source>
        <dbReference type="ARBA" id="ARBA00022741"/>
    </source>
</evidence>
<dbReference type="InterPro" id="IPR023299">
    <property type="entry name" value="ATPase_P-typ_cyto_dom_N"/>
</dbReference>
<evidence type="ECO:0000256" key="16">
    <source>
        <dbReference type="HAMAP-Rule" id="MF_00285"/>
    </source>
</evidence>
<feature type="binding site" evidence="16">
    <location>
        <position position="392"/>
    </location>
    <ligand>
        <name>ATP</name>
        <dbReference type="ChEBI" id="CHEBI:30616"/>
    </ligand>
</feature>
<evidence type="ECO:0000313" key="18">
    <source>
        <dbReference type="EMBL" id="MCW6510846.1"/>
    </source>
</evidence>
<dbReference type="CDD" id="cd02078">
    <property type="entry name" value="P-type_ATPase_K"/>
    <property type="match status" value="1"/>
</dbReference>
<comment type="similarity">
    <text evidence="16">Belongs to the cation transport ATPase (P-type) (TC 3.A.3) family. Type IA subfamily.</text>
</comment>
<evidence type="ECO:0000256" key="13">
    <source>
        <dbReference type="ARBA" id="ARBA00022989"/>
    </source>
</evidence>
<feature type="transmembrane region" description="Helical" evidence="16">
    <location>
        <begin position="64"/>
        <end position="82"/>
    </location>
</feature>
<evidence type="ECO:0000256" key="11">
    <source>
        <dbReference type="ARBA" id="ARBA00022958"/>
    </source>
</evidence>
<keyword evidence="8 16" id="KW-0547">Nucleotide-binding</keyword>
<evidence type="ECO:0000256" key="14">
    <source>
        <dbReference type="ARBA" id="ARBA00023065"/>
    </source>
</evidence>
<feature type="transmembrane region" description="Helical" evidence="16">
    <location>
        <begin position="34"/>
        <end position="52"/>
    </location>
</feature>
<dbReference type="PROSITE" id="PS01229">
    <property type="entry name" value="COF_2"/>
    <property type="match status" value="1"/>
</dbReference>
<dbReference type="FunFam" id="3.40.1110.10:FF:000007">
    <property type="entry name" value="Potassium-transporting ATPase ATP-binding subunit"/>
    <property type="match status" value="1"/>
</dbReference>
<reference evidence="18" key="1">
    <citation type="submission" date="2022-05" db="EMBL/GenBank/DDBJ databases">
        <authorList>
            <person name="Pankratov T."/>
        </authorList>
    </citation>
    <scope>NUCLEOTIDE SEQUENCE</scope>
    <source>
        <strain evidence="18">BP6-180914</strain>
    </source>
</reference>
<accession>A0AA42CLV4</accession>
<dbReference type="AlphaFoldDB" id="A0AA42CLV4"/>
<dbReference type="GO" id="GO:0005524">
    <property type="term" value="F:ATP binding"/>
    <property type="evidence" value="ECO:0007669"/>
    <property type="project" value="UniProtKB-UniRule"/>
</dbReference>
<feature type="transmembrane region" description="Helical" evidence="16">
    <location>
        <begin position="216"/>
        <end position="239"/>
    </location>
</feature>
<evidence type="ECO:0000256" key="2">
    <source>
        <dbReference type="ARBA" id="ARBA00022448"/>
    </source>
</evidence>
<dbReference type="RefSeq" id="WP_282587218.1">
    <property type="nucleotide sequence ID" value="NZ_JAMOIM010000018.1"/>
</dbReference>
<keyword evidence="19" id="KW-1185">Reference proteome</keyword>
<sequence>MAPRSATSLFDPAITRRAIIEAFRKLNPKTLAKNPVIFVTEVVSLGVTLLFLRDLVAQNGQALFSGQIAAWLWFTVLFANFAEAVAEGRGRAQADAMRKTRSDTRAKRIVDGKRVEDVNALDLKVGDVVLVEAGQLIPSDGEVLEGIASVNESAITGESAPVIRESGGDRSAVTGGTMVLSDWIKVRISAAAGSTFLDRMIALVEGAERQKTPNELALSILLSGLTIIFLIVCVSLWPIALYSGATLSVTVLVALLVCLIPTTIGGLLSAIGIAGMDRLIRFNVVATSGRAVEAAGDVDTLLLDKTGTITFGNRMPSEFVPVGGVPEKTLAEAVLLSSLADETPEGRSIVALAKSRYGLQEIDLVQVNAVVVPFTAQTRMSGVDLDGRSLRKGAVDSVLESVGLTAGGGPADFRQAVERIARTGGTPLAVAENKQLLGVVHLKDTVKPDIKERFAALRAMGIKTVMVTGDNPITAAAIASEAGVDDFLAQAKPEDKLAYIRKEQQGGRLIAMCGDGTNDAPALAQADVGVAMQTGTQAAREAGNMVDLDSDPTKLIEIVGIGKQLLMTRGSLTTFSIANDVAKYFAIIPALFLATYPELGALNVMGLHSPRSAILSAVIFNALIIIALIPLALRGVPYRPVGAAALLRRNLLLYGLGGIAVPFIGIKIIDLAVSHLHLA</sequence>
<dbReference type="SUPFAM" id="SSF81653">
    <property type="entry name" value="Calcium ATPase, transduction domain A"/>
    <property type="match status" value="1"/>
</dbReference>
<dbReference type="GO" id="GO:0016887">
    <property type="term" value="F:ATP hydrolysis activity"/>
    <property type="evidence" value="ECO:0007669"/>
    <property type="project" value="InterPro"/>
</dbReference>
<feature type="transmembrane region" description="Helical" evidence="16">
    <location>
        <begin position="613"/>
        <end position="633"/>
    </location>
</feature>
<dbReference type="Gene3D" id="3.40.50.1000">
    <property type="entry name" value="HAD superfamily/HAD-like"/>
    <property type="match status" value="1"/>
</dbReference>
<dbReference type="Gene3D" id="2.70.150.10">
    <property type="entry name" value="Calcium-transporting ATPase, cytoplasmic transduction domain A"/>
    <property type="match status" value="1"/>
</dbReference>
<evidence type="ECO:0000256" key="10">
    <source>
        <dbReference type="ARBA" id="ARBA00022842"/>
    </source>
</evidence>
<organism evidence="18 19">
    <name type="scientific">Lichenifustis flavocetrariae</name>
    <dbReference type="NCBI Taxonomy" id="2949735"/>
    <lineage>
        <taxon>Bacteria</taxon>
        <taxon>Pseudomonadati</taxon>
        <taxon>Pseudomonadota</taxon>
        <taxon>Alphaproteobacteria</taxon>
        <taxon>Hyphomicrobiales</taxon>
        <taxon>Lichenihabitantaceae</taxon>
        <taxon>Lichenifustis</taxon>
    </lineage>
</organism>
<evidence type="ECO:0000256" key="12">
    <source>
        <dbReference type="ARBA" id="ARBA00022967"/>
    </source>
</evidence>
<dbReference type="InterPro" id="IPR023214">
    <property type="entry name" value="HAD_sf"/>
</dbReference>
<name>A0AA42CLV4_9HYPH</name>
<dbReference type="PANTHER" id="PTHR43743">
    <property type="entry name" value="POTASSIUM-TRANSPORTING ATPASE ATP-BINDING SUBUNIT"/>
    <property type="match status" value="1"/>
</dbReference>
<dbReference type="InterPro" id="IPR008250">
    <property type="entry name" value="ATPase_P-typ_transduc_dom_A_sf"/>
</dbReference>
<evidence type="ECO:0000259" key="17">
    <source>
        <dbReference type="Pfam" id="PF00122"/>
    </source>
</evidence>
<dbReference type="InterPro" id="IPR023298">
    <property type="entry name" value="ATPase_P-typ_TM_dom_sf"/>
</dbReference>
<dbReference type="InterPro" id="IPR001757">
    <property type="entry name" value="P_typ_ATPase"/>
</dbReference>
<keyword evidence="7 16" id="KW-0479">Metal-binding</keyword>
<dbReference type="SUPFAM" id="SSF81665">
    <property type="entry name" value="Calcium ATPase, transmembrane domain M"/>
    <property type="match status" value="1"/>
</dbReference>
<keyword evidence="14 16" id="KW-0406">Ion transport</keyword>
<dbReference type="PRINTS" id="PR00119">
    <property type="entry name" value="CATATPASE"/>
</dbReference>
<evidence type="ECO:0000256" key="15">
    <source>
        <dbReference type="ARBA" id="ARBA00023136"/>
    </source>
</evidence>
<dbReference type="Gene3D" id="3.40.1110.10">
    <property type="entry name" value="Calcium-transporting ATPase, cytoplasmic domain N"/>
    <property type="match status" value="1"/>
</dbReference>
<keyword evidence="4 16" id="KW-0633">Potassium transport</keyword>
<keyword evidence="5 16" id="KW-0597">Phosphoprotein</keyword>
<dbReference type="InterPro" id="IPR044492">
    <property type="entry name" value="P_typ_ATPase_HD_dom"/>
</dbReference>
<keyword evidence="10 16" id="KW-0460">Magnesium</keyword>
<dbReference type="SUPFAM" id="SSF56784">
    <property type="entry name" value="HAD-like"/>
    <property type="match status" value="1"/>
</dbReference>
<comment type="caution">
    <text evidence="16">Lacks conserved residue(s) required for the propagation of feature annotation.</text>
</comment>
<keyword evidence="11 16" id="KW-0630">Potassium</keyword>
<dbReference type="SFLD" id="SFLDS00003">
    <property type="entry name" value="Haloacid_Dehalogenase"/>
    <property type="match status" value="1"/>
</dbReference>
<feature type="transmembrane region" description="Helical" evidence="16">
    <location>
        <begin position="251"/>
        <end position="274"/>
    </location>
</feature>
<comment type="subcellular location">
    <subcellularLocation>
        <location evidence="16">Cell membrane</location>
        <topology evidence="16">Multi-pass membrane protein</topology>
    </subcellularLocation>
    <subcellularLocation>
        <location evidence="1">Membrane</location>
    </subcellularLocation>
</comment>
<dbReference type="SFLD" id="SFLDG00002">
    <property type="entry name" value="C1.7:_P-type_atpase_like"/>
    <property type="match status" value="1"/>
</dbReference>
<dbReference type="HAMAP" id="MF_00285">
    <property type="entry name" value="KdpB"/>
    <property type="match status" value="1"/>
</dbReference>
<protein>
    <recommendedName>
        <fullName evidence="16">Potassium-transporting ATPase ATP-binding subunit</fullName>
        <ecNumber evidence="16">7.2.2.6</ecNumber>
    </recommendedName>
    <alternativeName>
        <fullName evidence="16">ATP phosphohydrolase [potassium-transporting] B chain</fullName>
    </alternativeName>
    <alternativeName>
        <fullName evidence="16">Potassium-binding and translocating subunit B</fullName>
    </alternativeName>
    <alternativeName>
        <fullName evidence="16">Potassium-translocating ATPase B chain</fullName>
    </alternativeName>
</protein>
<dbReference type="InterPro" id="IPR036412">
    <property type="entry name" value="HAD-like_sf"/>
</dbReference>
<feature type="active site" description="4-aspartylphosphate intermediate" evidence="16">
    <location>
        <position position="304"/>
    </location>
</feature>
<feature type="binding site" evidence="16">
    <location>
        <position position="519"/>
    </location>
    <ligand>
        <name>Mg(2+)</name>
        <dbReference type="ChEBI" id="CHEBI:18420"/>
    </ligand>
</feature>
<feature type="binding site" evidence="16">
    <location>
        <begin position="374"/>
        <end position="381"/>
    </location>
    <ligand>
        <name>ATP</name>
        <dbReference type="ChEBI" id="CHEBI:30616"/>
    </ligand>
</feature>
<comment type="catalytic activity">
    <reaction evidence="16">
        <text>K(+)(out) + ATP + H2O = K(+)(in) + ADP + phosphate + H(+)</text>
        <dbReference type="Rhea" id="RHEA:16777"/>
        <dbReference type="ChEBI" id="CHEBI:15377"/>
        <dbReference type="ChEBI" id="CHEBI:15378"/>
        <dbReference type="ChEBI" id="CHEBI:29103"/>
        <dbReference type="ChEBI" id="CHEBI:30616"/>
        <dbReference type="ChEBI" id="CHEBI:43474"/>
        <dbReference type="ChEBI" id="CHEBI:456216"/>
        <dbReference type="EC" id="7.2.2.6"/>
    </reaction>
</comment>
<dbReference type="GO" id="GO:0005886">
    <property type="term" value="C:plasma membrane"/>
    <property type="evidence" value="ECO:0007669"/>
    <property type="project" value="UniProtKB-SubCell"/>
</dbReference>
<evidence type="ECO:0000256" key="3">
    <source>
        <dbReference type="ARBA" id="ARBA00022475"/>
    </source>
</evidence>
<comment type="function">
    <text evidence="16">Part of the high-affinity ATP-driven potassium transport (or Kdp) system, which catalyzes the hydrolysis of ATP coupled with the electrogenic transport of potassium into the cytoplasm. This subunit is responsible for energy coupling to the transport system and for the release of the potassium ions to the cytoplasm.</text>
</comment>
<dbReference type="EC" id="7.2.2.6" evidence="16"/>
<keyword evidence="3 16" id="KW-1003">Cell membrane</keyword>
<dbReference type="PROSITE" id="PS00154">
    <property type="entry name" value="ATPASE_E1_E2"/>
    <property type="match status" value="1"/>
</dbReference>
<evidence type="ECO:0000256" key="5">
    <source>
        <dbReference type="ARBA" id="ARBA00022553"/>
    </source>
</evidence>
<keyword evidence="12 16" id="KW-1278">Translocase</keyword>
<dbReference type="SFLD" id="SFLDF00027">
    <property type="entry name" value="p-type_atpase"/>
    <property type="match status" value="1"/>
</dbReference>
<evidence type="ECO:0000256" key="4">
    <source>
        <dbReference type="ARBA" id="ARBA00022538"/>
    </source>
</evidence>
<keyword evidence="2 16" id="KW-0813">Transport</keyword>
<keyword evidence="15 16" id="KW-0472">Membrane</keyword>
<evidence type="ECO:0000313" key="19">
    <source>
        <dbReference type="Proteomes" id="UP001165667"/>
    </source>
</evidence>
<dbReference type="PANTHER" id="PTHR43743:SF1">
    <property type="entry name" value="POTASSIUM-TRANSPORTING ATPASE ATP-BINDING SUBUNIT"/>
    <property type="match status" value="1"/>
</dbReference>
<dbReference type="EMBL" id="JAMOIM010000018">
    <property type="protein sequence ID" value="MCW6510846.1"/>
    <property type="molecule type" value="Genomic_DNA"/>
</dbReference>
<keyword evidence="13 16" id="KW-1133">Transmembrane helix</keyword>
<dbReference type="Pfam" id="PF00122">
    <property type="entry name" value="E1-E2_ATPase"/>
    <property type="match status" value="1"/>
</dbReference>
<comment type="caution">
    <text evidence="18">The sequence shown here is derived from an EMBL/GenBank/DDBJ whole genome shotgun (WGS) entry which is preliminary data.</text>
</comment>
<dbReference type="Proteomes" id="UP001165667">
    <property type="component" value="Unassembled WGS sequence"/>
</dbReference>
<dbReference type="InterPro" id="IPR006391">
    <property type="entry name" value="P-type_ATPase_bsu_IA"/>
</dbReference>
<feature type="transmembrane region" description="Helical" evidence="16">
    <location>
        <begin position="653"/>
        <end position="673"/>
    </location>
</feature>
<comment type="subunit">
    <text evidence="16">The system is composed of three essential subunits: KdpA, KdpB and KdpC.</text>
</comment>
<feature type="binding site" evidence="16">
    <location>
        <position position="345"/>
    </location>
    <ligand>
        <name>ATP</name>
        <dbReference type="ChEBI" id="CHEBI:30616"/>
    </ligand>
</feature>
<dbReference type="Pfam" id="PF00702">
    <property type="entry name" value="Hydrolase"/>
    <property type="match status" value="1"/>
</dbReference>
<dbReference type="GO" id="GO:0008556">
    <property type="term" value="F:P-type potassium transmembrane transporter activity"/>
    <property type="evidence" value="ECO:0007669"/>
    <property type="project" value="UniProtKB-UniRule"/>
</dbReference>
<dbReference type="InterPro" id="IPR018303">
    <property type="entry name" value="ATPase_P-typ_P_site"/>
</dbReference>
<gene>
    <name evidence="16 18" type="primary">kdpB</name>
    <name evidence="18" type="ORF">M8523_22790</name>
</gene>
<feature type="domain" description="P-type ATPase A" evidence="17">
    <location>
        <begin position="103"/>
        <end position="205"/>
    </location>
</feature>
<evidence type="ECO:0000256" key="7">
    <source>
        <dbReference type="ARBA" id="ARBA00022723"/>
    </source>
</evidence>
<feature type="binding site" evidence="16">
    <location>
        <position position="341"/>
    </location>
    <ligand>
        <name>ATP</name>
        <dbReference type="ChEBI" id="CHEBI:30616"/>
    </ligand>
</feature>